<dbReference type="PROSITE" id="PS00463">
    <property type="entry name" value="ZN2_CY6_FUNGAL_1"/>
    <property type="match status" value="1"/>
</dbReference>
<dbReference type="EMBL" id="MLKD01000004">
    <property type="protein sequence ID" value="OQE27871.1"/>
    <property type="molecule type" value="Genomic_DNA"/>
</dbReference>
<dbReference type="SUPFAM" id="SSF57701">
    <property type="entry name" value="Zn2/Cys6 DNA-binding domain"/>
    <property type="match status" value="1"/>
</dbReference>
<proteinExistence type="predicted"/>
<dbReference type="Pfam" id="PF00172">
    <property type="entry name" value="Zn_clus"/>
    <property type="match status" value="1"/>
</dbReference>
<evidence type="ECO:0000256" key="3">
    <source>
        <dbReference type="ARBA" id="ARBA00023163"/>
    </source>
</evidence>
<dbReference type="CDD" id="cd00067">
    <property type="entry name" value="GAL4"/>
    <property type="match status" value="1"/>
</dbReference>
<dbReference type="PROSITE" id="PS50048">
    <property type="entry name" value="ZN2_CY6_FUNGAL_2"/>
    <property type="match status" value="1"/>
</dbReference>
<keyword evidence="1" id="KW-0805">Transcription regulation</keyword>
<dbReference type="OrthoDB" id="4491390at2759"/>
<keyword evidence="7" id="KW-1185">Reference proteome</keyword>
<dbReference type="GO" id="GO:0003677">
    <property type="term" value="F:DNA binding"/>
    <property type="evidence" value="ECO:0007669"/>
    <property type="project" value="UniProtKB-KW"/>
</dbReference>
<dbReference type="AlphaFoldDB" id="A0A1V6TNL0"/>
<evidence type="ECO:0000256" key="2">
    <source>
        <dbReference type="ARBA" id="ARBA00023125"/>
    </source>
</evidence>
<dbReference type="InterPro" id="IPR036864">
    <property type="entry name" value="Zn2-C6_fun-type_DNA-bd_sf"/>
</dbReference>
<dbReference type="GO" id="GO:0008270">
    <property type="term" value="F:zinc ion binding"/>
    <property type="evidence" value="ECO:0007669"/>
    <property type="project" value="InterPro"/>
</dbReference>
<sequence>MKGTALFQSRGCKTCKRRRIKCDEQKPHCARCQKRGLECPGYEEPRSFVIFTPNSPYQALASRSGPGHQAYFTRPECSDIPGYLSPAHMIRAQLFSSFLDVYFPTRVDDAWYSVVTNWPTQPANTELFEKSLTAWACVSLGISQNDQNILRHGLQIYNQAIPLMSNMIRRDPYQEDIIHSLMIWTELESHYLADDSNAWTAHWYVFKRLVCEYQRHRPFPTNETMKLIFDPFQKIIMTLAIMTDGISAEQYDYIMGFEGSSPFDELLRHTSISAMLFNLSESIDPDDENACRSLLEKCITQRESLIAWSISRHTGAEISETTSYTTSEETLNGRMPLTDELFGPPYHFPSMNEARLDIMFFNLMRLVHGLISKVKSLVPTHSSIGLLPESYDICQALSYADNIARSIPFCLQESNRACLAHLSILLVGQISQTYIATRNTDKFLWCQNALGTIADLGYSSANQRKAMMLKDWVESPMQNGEIV</sequence>
<keyword evidence="4" id="KW-0539">Nucleus</keyword>
<organism evidence="6 7">
    <name type="scientific">Penicillium steckii</name>
    <dbReference type="NCBI Taxonomy" id="303698"/>
    <lineage>
        <taxon>Eukaryota</taxon>
        <taxon>Fungi</taxon>
        <taxon>Dikarya</taxon>
        <taxon>Ascomycota</taxon>
        <taxon>Pezizomycotina</taxon>
        <taxon>Eurotiomycetes</taxon>
        <taxon>Eurotiomycetidae</taxon>
        <taxon>Eurotiales</taxon>
        <taxon>Aspergillaceae</taxon>
        <taxon>Penicillium</taxon>
    </lineage>
</organism>
<reference evidence="7" key="1">
    <citation type="journal article" date="2017" name="Nat. Microbiol.">
        <title>Global analysis of biosynthetic gene clusters reveals vast potential of secondary metabolite production in Penicillium species.</title>
        <authorList>
            <person name="Nielsen J.C."/>
            <person name="Grijseels S."/>
            <person name="Prigent S."/>
            <person name="Ji B."/>
            <person name="Dainat J."/>
            <person name="Nielsen K.F."/>
            <person name="Frisvad J.C."/>
            <person name="Workman M."/>
            <person name="Nielsen J."/>
        </authorList>
    </citation>
    <scope>NUCLEOTIDE SEQUENCE [LARGE SCALE GENOMIC DNA]</scope>
    <source>
        <strain evidence="7">IBT 24891</strain>
    </source>
</reference>
<dbReference type="PANTHER" id="PTHR38111:SF11">
    <property type="entry name" value="TRANSCRIPTION FACTOR DOMAIN-CONTAINING PROTEIN-RELATED"/>
    <property type="match status" value="1"/>
</dbReference>
<keyword evidence="2" id="KW-0238">DNA-binding</keyword>
<dbReference type="Gene3D" id="4.10.240.10">
    <property type="entry name" value="Zn(2)-C6 fungal-type DNA-binding domain"/>
    <property type="match status" value="1"/>
</dbReference>
<comment type="caution">
    <text evidence="6">The sequence shown here is derived from an EMBL/GenBank/DDBJ whole genome shotgun (WGS) entry which is preliminary data.</text>
</comment>
<dbReference type="GO" id="GO:0000981">
    <property type="term" value="F:DNA-binding transcription factor activity, RNA polymerase II-specific"/>
    <property type="evidence" value="ECO:0007669"/>
    <property type="project" value="InterPro"/>
</dbReference>
<protein>
    <recommendedName>
        <fullName evidence="5">Zn(2)-C6 fungal-type domain-containing protein</fullName>
    </recommendedName>
</protein>
<dbReference type="SMART" id="SM00066">
    <property type="entry name" value="GAL4"/>
    <property type="match status" value="1"/>
</dbReference>
<feature type="domain" description="Zn(2)-C6 fungal-type" evidence="5">
    <location>
        <begin position="11"/>
        <end position="39"/>
    </location>
</feature>
<gene>
    <name evidence="6" type="ORF">PENSTE_c004G05220</name>
</gene>
<evidence type="ECO:0000313" key="7">
    <source>
        <dbReference type="Proteomes" id="UP000191285"/>
    </source>
</evidence>
<evidence type="ECO:0000313" key="6">
    <source>
        <dbReference type="EMBL" id="OQE27871.1"/>
    </source>
</evidence>
<dbReference type="InterPro" id="IPR001138">
    <property type="entry name" value="Zn2Cys6_DnaBD"/>
</dbReference>
<name>A0A1V6TNL0_9EURO</name>
<dbReference type="Proteomes" id="UP000191285">
    <property type="component" value="Unassembled WGS sequence"/>
</dbReference>
<evidence type="ECO:0000256" key="1">
    <source>
        <dbReference type="ARBA" id="ARBA00023015"/>
    </source>
</evidence>
<accession>A0A1V6TNL0</accession>
<dbReference type="STRING" id="303698.A0A1V6TNL0"/>
<evidence type="ECO:0000256" key="4">
    <source>
        <dbReference type="ARBA" id="ARBA00023242"/>
    </source>
</evidence>
<keyword evidence="3" id="KW-0804">Transcription</keyword>
<dbReference type="InterPro" id="IPR053178">
    <property type="entry name" value="Osmoadaptation_assoc"/>
</dbReference>
<dbReference type="PANTHER" id="PTHR38111">
    <property type="entry name" value="ZN(2)-C6 FUNGAL-TYPE DOMAIN-CONTAINING PROTEIN-RELATED"/>
    <property type="match status" value="1"/>
</dbReference>
<evidence type="ECO:0000259" key="5">
    <source>
        <dbReference type="PROSITE" id="PS50048"/>
    </source>
</evidence>